<dbReference type="RefSeq" id="WP_267151275.1">
    <property type="nucleotide sequence ID" value="NZ_JAPMLT010000003.1"/>
</dbReference>
<keyword evidence="3" id="KW-0946">Virion</keyword>
<evidence type="ECO:0000313" key="3">
    <source>
        <dbReference type="EMBL" id="MCX7570031.1"/>
    </source>
</evidence>
<organism evidence="3 4">
    <name type="scientific">Tumebacillus lacus</name>
    <dbReference type="NCBI Taxonomy" id="2995335"/>
    <lineage>
        <taxon>Bacteria</taxon>
        <taxon>Bacillati</taxon>
        <taxon>Bacillota</taxon>
        <taxon>Bacilli</taxon>
        <taxon>Bacillales</taxon>
        <taxon>Alicyclobacillaceae</taxon>
        <taxon>Tumebacillus</taxon>
    </lineage>
</organism>
<feature type="domain" description="Spore coat protein X/V" evidence="2">
    <location>
        <begin position="98"/>
        <end position="155"/>
    </location>
</feature>
<evidence type="ECO:0000313" key="4">
    <source>
        <dbReference type="Proteomes" id="UP001208017"/>
    </source>
</evidence>
<dbReference type="EMBL" id="JAPMLT010000003">
    <property type="protein sequence ID" value="MCX7570031.1"/>
    <property type="molecule type" value="Genomic_DNA"/>
</dbReference>
<protein>
    <submittedName>
        <fullName evidence="3">Spore coat protein</fullName>
    </submittedName>
</protein>
<gene>
    <name evidence="3" type="ORF">OS242_08640</name>
</gene>
<proteinExistence type="predicted"/>
<feature type="compositionally biased region" description="Basic residues" evidence="1">
    <location>
        <begin position="1"/>
        <end position="14"/>
    </location>
</feature>
<dbReference type="Proteomes" id="UP001208017">
    <property type="component" value="Unassembled WGS sequence"/>
</dbReference>
<name>A0ABT3WZG2_9BACL</name>
<feature type="region of interest" description="Disordered" evidence="1">
    <location>
        <begin position="1"/>
        <end position="42"/>
    </location>
</feature>
<accession>A0ABT3WZG2</accession>
<comment type="caution">
    <text evidence="3">The sequence shown here is derived from an EMBL/GenBank/DDBJ whole genome shotgun (WGS) entry which is preliminary data.</text>
</comment>
<evidence type="ECO:0000256" key="1">
    <source>
        <dbReference type="SAM" id="MobiDB-lite"/>
    </source>
</evidence>
<reference evidence="3 4" key="1">
    <citation type="submission" date="2022-11" db="EMBL/GenBank/DDBJ databases">
        <title>Study of microbial diversity in lake waters.</title>
        <authorList>
            <person name="Zhang J."/>
        </authorList>
    </citation>
    <scope>NUCLEOTIDE SEQUENCE [LARGE SCALE GENOMIC DNA]</scope>
    <source>
        <strain evidence="3 4">DT12</strain>
    </source>
</reference>
<evidence type="ECO:0000259" key="2">
    <source>
        <dbReference type="Pfam" id="PF07552"/>
    </source>
</evidence>
<dbReference type="Pfam" id="PF07552">
    <property type="entry name" value="Coat_X"/>
    <property type="match status" value="2"/>
</dbReference>
<keyword evidence="3" id="KW-0167">Capsid protein</keyword>
<keyword evidence="4" id="KW-1185">Reference proteome</keyword>
<feature type="domain" description="Spore coat protein X/V" evidence="2">
    <location>
        <begin position="35"/>
        <end position="91"/>
    </location>
</feature>
<sequence length="156" mass="17084">MKGKKHTHKRRRSTGMRSLSSTSNRGHDRVADDTTVDQDADQDIEDLQVSEECIIIRNSADVEVHTTDTQAAVNLQAALQVAIALVLSLTIADSDKAEAVTQDLLQKIETKQINKQKTLILNSQCVRVTTTDTDIAVNIQALLQVLVALVAKIDVL</sequence>
<feature type="compositionally biased region" description="Polar residues" evidence="1">
    <location>
        <begin position="15"/>
        <end position="24"/>
    </location>
</feature>
<dbReference type="InterPro" id="IPR011428">
    <property type="entry name" value="Spore_coat_X/V"/>
</dbReference>